<dbReference type="Proteomes" id="UP000257109">
    <property type="component" value="Unassembled WGS sequence"/>
</dbReference>
<protein>
    <submittedName>
        <fullName evidence="2">Uncharacterized protein</fullName>
    </submittedName>
</protein>
<proteinExistence type="predicted"/>
<dbReference type="AlphaFoldDB" id="A0A371G2V8"/>
<evidence type="ECO:0000256" key="1">
    <source>
        <dbReference type="SAM" id="MobiDB-lite"/>
    </source>
</evidence>
<gene>
    <name evidence="2" type="ORF">CR513_34018</name>
</gene>
<feature type="non-terminal residue" evidence="2">
    <location>
        <position position="1"/>
    </location>
</feature>
<name>A0A371G2V8_MUCPR</name>
<keyword evidence="3" id="KW-1185">Reference proteome</keyword>
<dbReference type="EMBL" id="QJKJ01006931">
    <property type="protein sequence ID" value="RDX84868.1"/>
    <property type="molecule type" value="Genomic_DNA"/>
</dbReference>
<organism evidence="2 3">
    <name type="scientific">Mucuna pruriens</name>
    <name type="common">Velvet bean</name>
    <name type="synonym">Dolichos pruriens</name>
    <dbReference type="NCBI Taxonomy" id="157652"/>
    <lineage>
        <taxon>Eukaryota</taxon>
        <taxon>Viridiplantae</taxon>
        <taxon>Streptophyta</taxon>
        <taxon>Embryophyta</taxon>
        <taxon>Tracheophyta</taxon>
        <taxon>Spermatophyta</taxon>
        <taxon>Magnoliopsida</taxon>
        <taxon>eudicotyledons</taxon>
        <taxon>Gunneridae</taxon>
        <taxon>Pentapetalae</taxon>
        <taxon>rosids</taxon>
        <taxon>fabids</taxon>
        <taxon>Fabales</taxon>
        <taxon>Fabaceae</taxon>
        <taxon>Papilionoideae</taxon>
        <taxon>50 kb inversion clade</taxon>
        <taxon>NPAAA clade</taxon>
        <taxon>indigoferoid/millettioid clade</taxon>
        <taxon>Phaseoleae</taxon>
        <taxon>Mucuna</taxon>
    </lineage>
</organism>
<evidence type="ECO:0000313" key="2">
    <source>
        <dbReference type="EMBL" id="RDX84868.1"/>
    </source>
</evidence>
<reference evidence="2" key="1">
    <citation type="submission" date="2018-05" db="EMBL/GenBank/DDBJ databases">
        <title>Draft genome of Mucuna pruriens seed.</title>
        <authorList>
            <person name="Nnadi N.E."/>
            <person name="Vos R."/>
            <person name="Hasami M.H."/>
            <person name="Devisetty U.K."/>
            <person name="Aguiy J.C."/>
        </authorList>
    </citation>
    <scope>NUCLEOTIDE SEQUENCE [LARGE SCALE GENOMIC DNA]</scope>
    <source>
        <strain evidence="2">JCA_2017</strain>
    </source>
</reference>
<accession>A0A371G2V8</accession>
<sequence length="242" mass="27227">MKRPLILEQTWSKNKALSMLIRIMSKGGCIHGPRSYSKVGVSKGSKCHPKASASKGPKSCPKASASKGPKSRLKVGASKEPKSIKRNSRLKSLDDIQNTVYVLSMRQKLISLSKLNSHVIGKAIKCDGLFCLSLDSNVYSSYMYKLLELKELIKYNVVPFLDFSNFNEYDSIRGKLAKANKKGPTRATEVENQYGKRIKIVRSYRCGEFYDRHGESVQLKGLFAKYLEDCRIVSQFTMPQTL</sequence>
<comment type="caution">
    <text evidence="2">The sequence shown here is derived from an EMBL/GenBank/DDBJ whole genome shotgun (WGS) entry which is preliminary data.</text>
</comment>
<evidence type="ECO:0000313" key="3">
    <source>
        <dbReference type="Proteomes" id="UP000257109"/>
    </source>
</evidence>
<feature type="region of interest" description="Disordered" evidence="1">
    <location>
        <begin position="41"/>
        <end position="83"/>
    </location>
</feature>